<dbReference type="Proteomes" id="UP000656732">
    <property type="component" value="Unassembled WGS sequence"/>
</dbReference>
<accession>A0A918F285</accession>
<dbReference type="GO" id="GO:0003700">
    <property type="term" value="F:DNA-binding transcription factor activity"/>
    <property type="evidence" value="ECO:0007669"/>
    <property type="project" value="InterPro"/>
</dbReference>
<feature type="compositionally biased region" description="Basic residues" evidence="4">
    <location>
        <begin position="26"/>
        <end position="48"/>
    </location>
</feature>
<keyword evidence="2" id="KW-0238">DNA-binding</keyword>
<dbReference type="InterPro" id="IPR011711">
    <property type="entry name" value="GntR_C"/>
</dbReference>
<proteinExistence type="predicted"/>
<gene>
    <name evidence="6" type="ORF">GCM10010280_52190</name>
</gene>
<comment type="caution">
    <text evidence="6">The sequence shown here is derived from an EMBL/GenBank/DDBJ whole genome shotgun (WGS) entry which is preliminary data.</text>
</comment>
<keyword evidence="1" id="KW-0805">Transcription regulation</keyword>
<dbReference type="EMBL" id="BMTU01000012">
    <property type="protein sequence ID" value="GGQ98084.1"/>
    <property type="molecule type" value="Genomic_DNA"/>
</dbReference>
<dbReference type="Gene3D" id="1.10.10.10">
    <property type="entry name" value="Winged helix-like DNA-binding domain superfamily/Winged helix DNA-binding domain"/>
    <property type="match status" value="1"/>
</dbReference>
<name>A0A918F285_9ACTN</name>
<dbReference type="CDD" id="cd07377">
    <property type="entry name" value="WHTH_GntR"/>
    <property type="match status" value="1"/>
</dbReference>
<evidence type="ECO:0000256" key="2">
    <source>
        <dbReference type="ARBA" id="ARBA00023125"/>
    </source>
</evidence>
<feature type="region of interest" description="Disordered" evidence="4">
    <location>
        <begin position="1"/>
        <end position="65"/>
    </location>
</feature>
<sequence length="308" mass="33201">MRPATGTAARAARPRGRPGSPGGRNPRARSRRCPPPRPSLRHTRRPHSRTASGPRAVGPGAGAGGVGRGRIMAGYIGRLSRGRPVMAVTDEAIEKIKAMIVSGALRPGDRLPRESELAAELGLSRNSLREAVRALSLIRILDVRQGDGTYVTSLDPQLLLEALSFVVDFHRDDTVLEFLAVRRILEPAATAAAATRISEEQLDALSRQLDELGDEPSVEDLVAADLEFHRGIVSGAGNSVLCSLLDGLSGPTTRARIWRGLTQEDAVGRTLREHRAILAALRDRDAEAARSWATVHIASVEQWLRSTL</sequence>
<evidence type="ECO:0000313" key="7">
    <source>
        <dbReference type="Proteomes" id="UP000656732"/>
    </source>
</evidence>
<evidence type="ECO:0000313" key="6">
    <source>
        <dbReference type="EMBL" id="GGQ98084.1"/>
    </source>
</evidence>
<reference evidence="6" key="2">
    <citation type="submission" date="2020-09" db="EMBL/GenBank/DDBJ databases">
        <authorList>
            <person name="Sun Q."/>
            <person name="Ohkuma M."/>
        </authorList>
    </citation>
    <scope>NUCLEOTIDE SEQUENCE</scope>
    <source>
        <strain evidence="6">JCM 4403</strain>
    </source>
</reference>
<dbReference type="AlphaFoldDB" id="A0A918F285"/>
<keyword evidence="7" id="KW-1185">Reference proteome</keyword>
<dbReference type="InterPro" id="IPR000524">
    <property type="entry name" value="Tscrpt_reg_HTH_GntR"/>
</dbReference>
<dbReference type="PANTHER" id="PTHR43537:SF5">
    <property type="entry name" value="UXU OPERON TRANSCRIPTIONAL REGULATOR"/>
    <property type="match status" value="1"/>
</dbReference>
<reference evidence="6" key="1">
    <citation type="journal article" date="2014" name="Int. J. Syst. Evol. Microbiol.">
        <title>Complete genome sequence of Corynebacterium casei LMG S-19264T (=DSM 44701T), isolated from a smear-ripened cheese.</title>
        <authorList>
            <consortium name="US DOE Joint Genome Institute (JGI-PGF)"/>
            <person name="Walter F."/>
            <person name="Albersmeier A."/>
            <person name="Kalinowski J."/>
            <person name="Ruckert C."/>
        </authorList>
    </citation>
    <scope>NUCLEOTIDE SEQUENCE</scope>
    <source>
        <strain evidence="6">JCM 4403</strain>
    </source>
</reference>
<keyword evidence="3" id="KW-0804">Transcription</keyword>
<dbReference type="InterPro" id="IPR036388">
    <property type="entry name" value="WH-like_DNA-bd_sf"/>
</dbReference>
<dbReference type="SUPFAM" id="SSF48008">
    <property type="entry name" value="GntR ligand-binding domain-like"/>
    <property type="match status" value="1"/>
</dbReference>
<evidence type="ECO:0000256" key="4">
    <source>
        <dbReference type="SAM" id="MobiDB-lite"/>
    </source>
</evidence>
<dbReference type="Pfam" id="PF00392">
    <property type="entry name" value="GntR"/>
    <property type="match status" value="1"/>
</dbReference>
<evidence type="ECO:0000259" key="5">
    <source>
        <dbReference type="PROSITE" id="PS50949"/>
    </source>
</evidence>
<dbReference type="PANTHER" id="PTHR43537">
    <property type="entry name" value="TRANSCRIPTIONAL REGULATOR, GNTR FAMILY"/>
    <property type="match status" value="1"/>
</dbReference>
<feature type="compositionally biased region" description="Low complexity" evidence="4">
    <location>
        <begin position="1"/>
        <end position="11"/>
    </location>
</feature>
<evidence type="ECO:0000256" key="3">
    <source>
        <dbReference type="ARBA" id="ARBA00023163"/>
    </source>
</evidence>
<dbReference type="PROSITE" id="PS50949">
    <property type="entry name" value="HTH_GNTR"/>
    <property type="match status" value="1"/>
</dbReference>
<dbReference type="PRINTS" id="PR00035">
    <property type="entry name" value="HTHGNTR"/>
</dbReference>
<dbReference type="Pfam" id="PF07729">
    <property type="entry name" value="FCD"/>
    <property type="match status" value="1"/>
</dbReference>
<dbReference type="InterPro" id="IPR008920">
    <property type="entry name" value="TF_FadR/GntR_C"/>
</dbReference>
<dbReference type="SMART" id="SM00895">
    <property type="entry name" value="FCD"/>
    <property type="match status" value="1"/>
</dbReference>
<evidence type="ECO:0000256" key="1">
    <source>
        <dbReference type="ARBA" id="ARBA00023015"/>
    </source>
</evidence>
<dbReference type="InterPro" id="IPR036390">
    <property type="entry name" value="WH_DNA-bd_sf"/>
</dbReference>
<dbReference type="GO" id="GO:0003677">
    <property type="term" value="F:DNA binding"/>
    <property type="evidence" value="ECO:0007669"/>
    <property type="project" value="UniProtKB-KW"/>
</dbReference>
<dbReference type="Gene3D" id="1.20.120.530">
    <property type="entry name" value="GntR ligand-binding domain-like"/>
    <property type="match status" value="1"/>
</dbReference>
<organism evidence="6 7">
    <name type="scientific">Streptomyces pilosus</name>
    <dbReference type="NCBI Taxonomy" id="28893"/>
    <lineage>
        <taxon>Bacteria</taxon>
        <taxon>Bacillati</taxon>
        <taxon>Actinomycetota</taxon>
        <taxon>Actinomycetes</taxon>
        <taxon>Kitasatosporales</taxon>
        <taxon>Streptomycetaceae</taxon>
        <taxon>Streptomyces</taxon>
    </lineage>
</organism>
<dbReference type="SUPFAM" id="SSF46785">
    <property type="entry name" value="Winged helix' DNA-binding domain"/>
    <property type="match status" value="1"/>
</dbReference>
<feature type="domain" description="HTH gntR-type" evidence="5">
    <location>
        <begin position="86"/>
        <end position="154"/>
    </location>
</feature>
<dbReference type="SMART" id="SM00345">
    <property type="entry name" value="HTH_GNTR"/>
    <property type="match status" value="1"/>
</dbReference>
<protein>
    <recommendedName>
        <fullName evidence="5">HTH gntR-type domain-containing protein</fullName>
    </recommendedName>
</protein>